<reference evidence="3" key="1">
    <citation type="submission" date="2019-10" db="EMBL/GenBank/DDBJ databases">
        <title>Draft genome sequence of Panacibacter sp. KCS-6.</title>
        <authorList>
            <person name="Yim K.J."/>
        </authorList>
    </citation>
    <scope>NUCLEOTIDE SEQUENCE</scope>
    <source>
        <strain evidence="3">KCS-6</strain>
    </source>
</reference>
<dbReference type="Pfam" id="PF18962">
    <property type="entry name" value="Por_Secre_tail"/>
    <property type="match status" value="1"/>
</dbReference>
<evidence type="ECO:0000256" key="1">
    <source>
        <dbReference type="SAM" id="SignalP"/>
    </source>
</evidence>
<sequence>MKVLRMLIMLCLLLTTFIAQSQRNFKSGNVNLQFPGPLTIASSVGMFEGSGTIDDVSGNLLLQTNGFFLYNAAGTILATVGTASGISAAQSGLILLKPGSTTDYYIFTVEGWPGSGFGLGHSVWSTSSNTLTTPLSSLNGACIEQLTATCDGRGGYWIISHQKGVGSGTSNLYVAYNLTSAGLNTTPVISKGIMKYPASGNNRYGCITISPDGKRICSAFGGLPVTNNTTVETGFFNNATGVISSVVTLQQNSSTNPKKVLPAAYCGTFSPNSKLLYVTSVGGATSIKQFQLLPTISATIASRFDVFSSSNPNLPWALRLGPDGKMYGGVYNTTSIVSVNSPNLVGLACAYNPAAFPANTFLCNAMFSQVPPNCQPCNVQGTIDVSKFTICKGDSVILYSNGFGGAPPYSYQWTPSATINCPTCNITGAHPTATTTYQVVITDVLGCSTTKTITVTVDTTCCGTCSAPVNLTTTCGSGTQCGQTIFSWAPGTCALSYNLTYTDLNTGITTTINVSSGTSINISLIPGHIIQWQVQTICNNGLVSGYSAVQTFTAINCGQFCRSTSQAAATDVSVYPNPATNNVTITIAARVQGTQKVMLTDFSGRILMQKNVQSGKSYHTVQFNVASLMAGVYLIQIPSQNGMIVKKLVKQ</sequence>
<dbReference type="EMBL" id="WHPF01000002">
    <property type="protein sequence ID" value="NNV54498.1"/>
    <property type="molecule type" value="Genomic_DNA"/>
</dbReference>
<proteinExistence type="predicted"/>
<accession>A0A8J8JS91</accession>
<dbReference type="InterPro" id="IPR026444">
    <property type="entry name" value="Secre_tail"/>
</dbReference>
<dbReference type="NCBIfam" id="TIGR04183">
    <property type="entry name" value="Por_Secre_tail"/>
    <property type="match status" value="1"/>
</dbReference>
<name>A0A8J8JS91_9BACT</name>
<dbReference type="RefSeq" id="WP_171606416.1">
    <property type="nucleotide sequence ID" value="NZ_WHPF01000002.1"/>
</dbReference>
<keyword evidence="1" id="KW-0732">Signal</keyword>
<evidence type="ECO:0000313" key="3">
    <source>
        <dbReference type="EMBL" id="NNV54498.1"/>
    </source>
</evidence>
<dbReference type="Proteomes" id="UP000598971">
    <property type="component" value="Unassembled WGS sequence"/>
</dbReference>
<feature type="domain" description="Secretion system C-terminal sorting" evidence="2">
    <location>
        <begin position="574"/>
        <end position="649"/>
    </location>
</feature>
<evidence type="ECO:0000313" key="4">
    <source>
        <dbReference type="Proteomes" id="UP000598971"/>
    </source>
</evidence>
<gene>
    <name evidence="3" type="ORF">GD597_03430</name>
</gene>
<feature type="chain" id="PRO_5035291005" evidence="1">
    <location>
        <begin position="22"/>
        <end position="651"/>
    </location>
</feature>
<keyword evidence="4" id="KW-1185">Reference proteome</keyword>
<comment type="caution">
    <text evidence="3">The sequence shown here is derived from an EMBL/GenBank/DDBJ whole genome shotgun (WGS) entry which is preliminary data.</text>
</comment>
<evidence type="ECO:0000259" key="2">
    <source>
        <dbReference type="Pfam" id="PF18962"/>
    </source>
</evidence>
<dbReference type="AlphaFoldDB" id="A0A8J8JS91"/>
<dbReference type="SUPFAM" id="SSF63829">
    <property type="entry name" value="Calcium-dependent phosphotriesterase"/>
    <property type="match status" value="1"/>
</dbReference>
<protein>
    <submittedName>
        <fullName evidence="3">T9SS type A sorting domain-containing protein</fullName>
    </submittedName>
</protein>
<organism evidence="3 4">
    <name type="scientific">Limnovirga soli</name>
    <dbReference type="NCBI Taxonomy" id="2656915"/>
    <lineage>
        <taxon>Bacteria</taxon>
        <taxon>Pseudomonadati</taxon>
        <taxon>Bacteroidota</taxon>
        <taxon>Chitinophagia</taxon>
        <taxon>Chitinophagales</taxon>
        <taxon>Chitinophagaceae</taxon>
        <taxon>Limnovirga</taxon>
    </lineage>
</organism>
<feature type="signal peptide" evidence="1">
    <location>
        <begin position="1"/>
        <end position="21"/>
    </location>
</feature>